<dbReference type="PANTHER" id="PTHR32208">
    <property type="entry name" value="SECRETED PROTEIN-RELATED"/>
    <property type="match status" value="1"/>
</dbReference>
<dbReference type="CDD" id="cd00035">
    <property type="entry name" value="ChtBD1"/>
    <property type="match status" value="1"/>
</dbReference>
<dbReference type="Gene3D" id="2.130.10.80">
    <property type="entry name" value="Galactose oxidase/kelch, beta-propeller"/>
    <property type="match status" value="1"/>
</dbReference>
<dbReference type="InterPro" id="IPR015202">
    <property type="entry name" value="GO-like_E_set"/>
</dbReference>
<evidence type="ECO:0000256" key="3">
    <source>
        <dbReference type="ARBA" id="ARBA00023026"/>
    </source>
</evidence>
<keyword evidence="6" id="KW-0812">Transmembrane</keyword>
<dbReference type="SMART" id="SM00270">
    <property type="entry name" value="ChtBD1"/>
    <property type="match status" value="1"/>
</dbReference>
<dbReference type="OrthoDB" id="2019572at2759"/>
<evidence type="ECO:0000256" key="4">
    <source>
        <dbReference type="PROSITE-ProRule" id="PRU00261"/>
    </source>
</evidence>
<comment type="caution">
    <text evidence="8">The sequence shown here is derived from an EMBL/GenBank/DDBJ whole genome shotgun (WGS) entry which is preliminary data.</text>
</comment>
<feature type="region of interest" description="Disordered" evidence="5">
    <location>
        <begin position="138"/>
        <end position="185"/>
    </location>
</feature>
<feature type="transmembrane region" description="Helical" evidence="6">
    <location>
        <begin position="54"/>
        <end position="74"/>
    </location>
</feature>
<evidence type="ECO:0000256" key="5">
    <source>
        <dbReference type="SAM" id="MobiDB-lite"/>
    </source>
</evidence>
<dbReference type="AlphaFoldDB" id="A0A0F4YYL5"/>
<feature type="transmembrane region" description="Helical" evidence="6">
    <location>
        <begin position="12"/>
        <end position="33"/>
    </location>
</feature>
<evidence type="ECO:0000256" key="1">
    <source>
        <dbReference type="ARBA" id="ARBA00022669"/>
    </source>
</evidence>
<keyword evidence="1 4" id="KW-0147">Chitin-binding</keyword>
<protein>
    <submittedName>
        <fullName evidence="8">Glyoxal oxidase</fullName>
    </submittedName>
</protein>
<dbReference type="InterPro" id="IPR037293">
    <property type="entry name" value="Gal_Oxidase_central_sf"/>
</dbReference>
<dbReference type="RefSeq" id="XP_013329548.1">
    <property type="nucleotide sequence ID" value="XM_013474094.1"/>
</dbReference>
<keyword evidence="4" id="KW-1015">Disulfide bond</keyword>
<dbReference type="InterPro" id="IPR001002">
    <property type="entry name" value="Chitin-bd_1"/>
</dbReference>
<sequence length="731" mass="79894">MLGQRLPGASYLPVLYTLTASCAVVVFLCLSIFSSINSEAIRLENVHAAMMYRLFLLLIYALASQGNLVIRPIYPSRCQVDRDDTTVRPSPQTLSQGPLTRIQPGREFQEADAFHIDESSAIPRNISALRFFRPFHASEGQDDNSDHVEKGSKRLGSSSKQNDVGSKQSEPVLSHPTNNTAGSIPGAMCGSGNSFAPCDDCCSTYGFCGLGLSFCGYGCQSGRCMDEDDLPILPSEPPQTRQIPGSFKLVGQSGVPAMAAGLMPNGKVVFIDKVENYTQLILESGQYAYSAEYDPSTNTPKALSYKTNAFCTGGAFLPDGRMISVGGNGPLLDIDPTVGDGFRGIRYLERHFDSNESDGADWDEPGHSLTTARWYASVQVLPNGTLFVASGSLNGLDPLDPENNNPTYELLDEDGMPMTSSIELPILEMNQPYYMYPFIHLLRDGNLFIFVARSAEIFDVSKGTTARKLPDLPGDYRTYPNTGGSVLLPLSSDNDWNPDILICGGGAYQDLDSPTDATCGRIQPFSSEPNWELERMPDGRGMLEGTLLPDDQPQGSRWAIAGSSKIPRMYHSVALLLLDGTVIIAGSNTVEQPILEPDPTDPAMAFATEFRVEIYTPPYLTGENIHRRPESVWLSHRYLAADSRRFVVSFTVREHAKSLKIALYHGGFITHSVHMGHRMIYLDFEGFIPGSTHQIVMVKMPPSTTIAPPGPYVIYVVVDGIPSVGQFVMVE</sequence>
<feature type="compositionally biased region" description="Polar residues" evidence="5">
    <location>
        <begin position="155"/>
        <end position="182"/>
    </location>
</feature>
<dbReference type="Gene3D" id="2.60.40.10">
    <property type="entry name" value="Immunoglobulins"/>
    <property type="match status" value="1"/>
</dbReference>
<dbReference type="CDD" id="cd02851">
    <property type="entry name" value="E_set_GO_C"/>
    <property type="match status" value="1"/>
</dbReference>
<dbReference type="PROSITE" id="PS50941">
    <property type="entry name" value="CHIT_BIND_I_2"/>
    <property type="match status" value="1"/>
</dbReference>
<organism evidence="8 9">
    <name type="scientific">Rasamsonia emersonii (strain ATCC 16479 / CBS 393.64 / IMI 116815)</name>
    <dbReference type="NCBI Taxonomy" id="1408163"/>
    <lineage>
        <taxon>Eukaryota</taxon>
        <taxon>Fungi</taxon>
        <taxon>Dikarya</taxon>
        <taxon>Ascomycota</taxon>
        <taxon>Pezizomycotina</taxon>
        <taxon>Eurotiomycetes</taxon>
        <taxon>Eurotiomycetidae</taxon>
        <taxon>Eurotiales</taxon>
        <taxon>Trichocomaceae</taxon>
        <taxon>Rasamsonia</taxon>
    </lineage>
</organism>
<dbReference type="InterPro" id="IPR013783">
    <property type="entry name" value="Ig-like_fold"/>
</dbReference>
<keyword evidence="3" id="KW-0843">Virulence</keyword>
<dbReference type="InterPro" id="IPR011043">
    <property type="entry name" value="Gal_Oxase/kelch_b-propeller"/>
</dbReference>
<dbReference type="EMBL" id="LASV01000118">
    <property type="protein sequence ID" value="KKA22936.1"/>
    <property type="molecule type" value="Genomic_DNA"/>
</dbReference>
<dbReference type="SUPFAM" id="SSF57016">
    <property type="entry name" value="Plant lectins/antimicrobial peptides"/>
    <property type="match status" value="1"/>
</dbReference>
<evidence type="ECO:0000313" key="9">
    <source>
        <dbReference type="Proteomes" id="UP000053958"/>
    </source>
</evidence>
<dbReference type="InterPro" id="IPR009880">
    <property type="entry name" value="Glyoxal_oxidase_N"/>
</dbReference>
<reference evidence="8 9" key="1">
    <citation type="submission" date="2015-04" db="EMBL/GenBank/DDBJ databases">
        <authorList>
            <person name="Heijne W.H."/>
            <person name="Fedorova N.D."/>
            <person name="Nierman W.C."/>
            <person name="Vollebregt A.W."/>
            <person name="Zhao Z."/>
            <person name="Wu L."/>
            <person name="Kumar M."/>
            <person name="Stam H."/>
            <person name="van den Berg M.A."/>
            <person name="Pel H.J."/>
        </authorList>
    </citation>
    <scope>NUCLEOTIDE SEQUENCE [LARGE SCALE GENOMIC DNA]</scope>
    <source>
        <strain evidence="8 9">CBS 393.64</strain>
    </source>
</reference>
<evidence type="ECO:0000256" key="6">
    <source>
        <dbReference type="SAM" id="Phobius"/>
    </source>
</evidence>
<keyword evidence="6" id="KW-1133">Transmembrane helix</keyword>
<dbReference type="GeneID" id="25315393"/>
<evidence type="ECO:0000313" key="8">
    <source>
        <dbReference type="EMBL" id="KKA22936.1"/>
    </source>
</evidence>
<dbReference type="GO" id="GO:0008061">
    <property type="term" value="F:chitin binding"/>
    <property type="evidence" value="ECO:0007669"/>
    <property type="project" value="UniProtKB-UniRule"/>
</dbReference>
<evidence type="ECO:0000259" key="7">
    <source>
        <dbReference type="PROSITE" id="PS50941"/>
    </source>
</evidence>
<dbReference type="SUPFAM" id="SSF81296">
    <property type="entry name" value="E set domains"/>
    <property type="match status" value="1"/>
</dbReference>
<dbReference type="PANTHER" id="PTHR32208:SF21">
    <property type="entry name" value="LOW QUALITY PROTEIN: ALDEHYDE OXIDASE GLOX-LIKE"/>
    <property type="match status" value="1"/>
</dbReference>
<dbReference type="SUPFAM" id="SSF50965">
    <property type="entry name" value="Galactose oxidase, central domain"/>
    <property type="match status" value="1"/>
</dbReference>
<keyword evidence="9" id="KW-1185">Reference proteome</keyword>
<feature type="disulfide bond" evidence="4">
    <location>
        <begin position="201"/>
        <end position="215"/>
    </location>
</feature>
<dbReference type="PROSITE" id="PS51257">
    <property type="entry name" value="PROKAR_LIPOPROTEIN"/>
    <property type="match status" value="1"/>
</dbReference>
<dbReference type="Proteomes" id="UP000053958">
    <property type="component" value="Unassembled WGS sequence"/>
</dbReference>
<gene>
    <name evidence="8" type="ORF">T310_3043</name>
</gene>
<accession>A0A0F4YYL5</accession>
<dbReference type="Gene3D" id="3.30.60.10">
    <property type="entry name" value="Endochitinase-like"/>
    <property type="match status" value="1"/>
</dbReference>
<dbReference type="InterPro" id="IPR014756">
    <property type="entry name" value="Ig_E-set"/>
</dbReference>
<dbReference type="STRING" id="1408163.A0A0F4YYL5"/>
<evidence type="ECO:0000256" key="2">
    <source>
        <dbReference type="ARBA" id="ARBA00022729"/>
    </source>
</evidence>
<name>A0A0F4YYL5_RASE3</name>
<keyword evidence="6" id="KW-0472">Membrane</keyword>
<dbReference type="Pfam" id="PF09118">
    <property type="entry name" value="GO-like_E_set"/>
    <property type="match status" value="1"/>
</dbReference>
<keyword evidence="2" id="KW-0732">Signal</keyword>
<dbReference type="Pfam" id="PF07250">
    <property type="entry name" value="Glyoxal_oxid_N"/>
    <property type="match status" value="2"/>
</dbReference>
<comment type="caution">
    <text evidence="4">Lacks conserved residue(s) required for the propagation of feature annotation.</text>
</comment>
<proteinExistence type="predicted"/>
<feature type="domain" description="Chitin-binding type-1" evidence="7">
    <location>
        <begin position="186"/>
        <end position="226"/>
    </location>
</feature>
<dbReference type="InterPro" id="IPR036861">
    <property type="entry name" value="Endochitinase-like_sf"/>
</dbReference>